<keyword evidence="2" id="KW-1185">Reference proteome</keyword>
<dbReference type="AlphaFoldDB" id="A0A167XG56"/>
<evidence type="ECO:0000313" key="1">
    <source>
        <dbReference type="EMBL" id="KZP07183.1"/>
    </source>
</evidence>
<evidence type="ECO:0000313" key="2">
    <source>
        <dbReference type="Proteomes" id="UP000076532"/>
    </source>
</evidence>
<gene>
    <name evidence="1" type="ORF">FIBSPDRAFT_875850</name>
</gene>
<protein>
    <submittedName>
        <fullName evidence="1">Uncharacterized protein</fullName>
    </submittedName>
</protein>
<organism evidence="1 2">
    <name type="scientific">Athelia psychrophila</name>
    <dbReference type="NCBI Taxonomy" id="1759441"/>
    <lineage>
        <taxon>Eukaryota</taxon>
        <taxon>Fungi</taxon>
        <taxon>Dikarya</taxon>
        <taxon>Basidiomycota</taxon>
        <taxon>Agaricomycotina</taxon>
        <taxon>Agaricomycetes</taxon>
        <taxon>Agaricomycetidae</taxon>
        <taxon>Atheliales</taxon>
        <taxon>Atheliaceae</taxon>
        <taxon>Athelia</taxon>
    </lineage>
</organism>
<dbReference type="Proteomes" id="UP000076532">
    <property type="component" value="Unassembled WGS sequence"/>
</dbReference>
<dbReference type="EMBL" id="KV417759">
    <property type="protein sequence ID" value="KZP07183.1"/>
    <property type="molecule type" value="Genomic_DNA"/>
</dbReference>
<accession>A0A167XG56</accession>
<reference evidence="1 2" key="1">
    <citation type="journal article" date="2016" name="Mol. Biol. Evol.">
        <title>Comparative Genomics of Early-Diverging Mushroom-Forming Fungi Provides Insights into the Origins of Lignocellulose Decay Capabilities.</title>
        <authorList>
            <person name="Nagy L.G."/>
            <person name="Riley R."/>
            <person name="Tritt A."/>
            <person name="Adam C."/>
            <person name="Daum C."/>
            <person name="Floudas D."/>
            <person name="Sun H."/>
            <person name="Yadav J.S."/>
            <person name="Pangilinan J."/>
            <person name="Larsson K.H."/>
            <person name="Matsuura K."/>
            <person name="Barry K."/>
            <person name="Labutti K."/>
            <person name="Kuo R."/>
            <person name="Ohm R.A."/>
            <person name="Bhattacharya S.S."/>
            <person name="Shirouzu T."/>
            <person name="Yoshinaga Y."/>
            <person name="Martin F.M."/>
            <person name="Grigoriev I.V."/>
            <person name="Hibbett D.S."/>
        </authorList>
    </citation>
    <scope>NUCLEOTIDE SEQUENCE [LARGE SCALE GENOMIC DNA]</scope>
    <source>
        <strain evidence="1 2">CBS 109695</strain>
    </source>
</reference>
<sequence length="80" mass="8856">MVITDHCAVRSCQSAQEVYLFQSTENPARSIHTSHCCASRSTRHYVRDPTPYFTSSSLALSLHAPGSDSSLAPRGCYHRN</sequence>
<proteinExistence type="predicted"/>
<name>A0A167XG56_9AGAM</name>